<evidence type="ECO:0000256" key="1">
    <source>
        <dbReference type="SAM" id="MobiDB-lite"/>
    </source>
</evidence>
<accession>A0A9N7YF71</accession>
<evidence type="ECO:0000313" key="2">
    <source>
        <dbReference type="EMBL" id="CAB1423483.1"/>
    </source>
</evidence>
<dbReference type="AlphaFoldDB" id="A0A9N7YF71"/>
<keyword evidence="3" id="KW-1185">Reference proteome</keyword>
<feature type="region of interest" description="Disordered" evidence="1">
    <location>
        <begin position="42"/>
        <end position="157"/>
    </location>
</feature>
<dbReference type="Proteomes" id="UP001153269">
    <property type="component" value="Unassembled WGS sequence"/>
</dbReference>
<protein>
    <submittedName>
        <fullName evidence="2">Uncharacterized protein</fullName>
    </submittedName>
</protein>
<comment type="caution">
    <text evidence="2">The sequence shown here is derived from an EMBL/GenBank/DDBJ whole genome shotgun (WGS) entry which is preliminary data.</text>
</comment>
<evidence type="ECO:0000313" key="3">
    <source>
        <dbReference type="Proteomes" id="UP001153269"/>
    </source>
</evidence>
<gene>
    <name evidence="2" type="ORF">PLEPLA_LOCUS11403</name>
</gene>
<organism evidence="2 3">
    <name type="scientific">Pleuronectes platessa</name>
    <name type="common">European plaice</name>
    <dbReference type="NCBI Taxonomy" id="8262"/>
    <lineage>
        <taxon>Eukaryota</taxon>
        <taxon>Metazoa</taxon>
        <taxon>Chordata</taxon>
        <taxon>Craniata</taxon>
        <taxon>Vertebrata</taxon>
        <taxon>Euteleostomi</taxon>
        <taxon>Actinopterygii</taxon>
        <taxon>Neopterygii</taxon>
        <taxon>Teleostei</taxon>
        <taxon>Neoteleostei</taxon>
        <taxon>Acanthomorphata</taxon>
        <taxon>Carangaria</taxon>
        <taxon>Pleuronectiformes</taxon>
        <taxon>Pleuronectoidei</taxon>
        <taxon>Pleuronectidae</taxon>
        <taxon>Pleuronectes</taxon>
    </lineage>
</organism>
<reference evidence="2" key="1">
    <citation type="submission" date="2020-03" db="EMBL/GenBank/DDBJ databases">
        <authorList>
            <person name="Weist P."/>
        </authorList>
    </citation>
    <scope>NUCLEOTIDE SEQUENCE</scope>
</reference>
<proteinExistence type="predicted"/>
<name>A0A9N7YF71_PLEPL</name>
<feature type="compositionally biased region" description="Basic and acidic residues" evidence="1">
    <location>
        <begin position="121"/>
        <end position="131"/>
    </location>
</feature>
<feature type="compositionally biased region" description="Basic and acidic residues" evidence="1">
    <location>
        <begin position="83"/>
        <end position="112"/>
    </location>
</feature>
<dbReference type="EMBL" id="CADEAL010000657">
    <property type="protein sequence ID" value="CAB1423483.1"/>
    <property type="molecule type" value="Genomic_DNA"/>
</dbReference>
<sequence>MRALTLNPIISVQPTKPSAAQTEELNSYTCTSLSKARIGMPGMANTWMKPRSSVEATPQLSDRSEEGPSPSPPELLPGGSSVTRRESESQPPRRERQRGAEGRSAVSRRENRAMPALLTDAQEKLNTRDDPPLSTGGSTASRPADHPERTVGFFSML</sequence>